<reference evidence="2" key="1">
    <citation type="submission" date="2013-07" db="EMBL/GenBank/DDBJ databases">
        <authorList>
            <person name="Geib S."/>
        </authorList>
    </citation>
    <scope>NUCLEOTIDE SEQUENCE</scope>
</reference>
<dbReference type="AlphaFoldDB" id="W8BTR1"/>
<keyword evidence="1" id="KW-0472">Membrane</keyword>
<evidence type="ECO:0000313" key="2">
    <source>
        <dbReference type="EMBL" id="JAB92499.1"/>
    </source>
</evidence>
<feature type="transmembrane region" description="Helical" evidence="1">
    <location>
        <begin position="41"/>
        <end position="60"/>
    </location>
</feature>
<keyword evidence="1" id="KW-1133">Transmembrane helix</keyword>
<name>W8BTR1_CERCA</name>
<sequence>MAQIKYQNKINTKFLLCKNSKSKNFQTVLARSSLYNMDELSYIYCMLGLFAIALLLKWMIKLFCTMERHLYYHMRRRTHTRQIPRYVRHADRQGNIFTIANETTNNQLPNRCTDFYYVEPSATDAARIQAQLEKDEKDLPTYEEVMAMSLAEVNGSTLALPPTTTTSSTSVATTDTVVPVPPYSEAERNVLPTVHQPSNSGLTTTTTGSTWAASTSRAAAAAATNTPVVTIANSVSNTSV</sequence>
<reference evidence="2" key="2">
    <citation type="journal article" date="2014" name="BMC Genomics">
        <title>A genomic perspective to assessing quality of mass-reared SIT flies used in Mediterranean fruit fly (Ceratitis capitata) eradication in California.</title>
        <authorList>
            <person name="Calla B."/>
            <person name="Hall B."/>
            <person name="Hou S."/>
            <person name="Geib S.M."/>
        </authorList>
    </citation>
    <scope>NUCLEOTIDE SEQUENCE</scope>
</reference>
<protein>
    <submittedName>
        <fullName evidence="2">Uncharacterized protein</fullName>
    </submittedName>
</protein>
<accession>W8BTR1</accession>
<evidence type="ECO:0000256" key="1">
    <source>
        <dbReference type="SAM" id="Phobius"/>
    </source>
</evidence>
<keyword evidence="1" id="KW-0812">Transmembrane</keyword>
<dbReference type="EMBL" id="GAMC01014056">
    <property type="protein sequence ID" value="JAB92499.1"/>
    <property type="molecule type" value="mRNA"/>
</dbReference>
<proteinExistence type="evidence at transcript level"/>
<dbReference type="EMBL" id="GAMC01014051">
    <property type="protein sequence ID" value="JAB92504.1"/>
    <property type="molecule type" value="mRNA"/>
</dbReference>
<dbReference type="OrthoDB" id="8052846at2759"/>
<organism evidence="2">
    <name type="scientific">Ceratitis capitata</name>
    <name type="common">Mediterranean fruit fly</name>
    <name type="synonym">Tephritis capitata</name>
    <dbReference type="NCBI Taxonomy" id="7213"/>
    <lineage>
        <taxon>Eukaryota</taxon>
        <taxon>Metazoa</taxon>
        <taxon>Ecdysozoa</taxon>
        <taxon>Arthropoda</taxon>
        <taxon>Hexapoda</taxon>
        <taxon>Insecta</taxon>
        <taxon>Pterygota</taxon>
        <taxon>Neoptera</taxon>
        <taxon>Endopterygota</taxon>
        <taxon>Diptera</taxon>
        <taxon>Brachycera</taxon>
        <taxon>Muscomorpha</taxon>
        <taxon>Tephritoidea</taxon>
        <taxon>Tephritidae</taxon>
        <taxon>Ceratitis</taxon>
        <taxon>Ceratitis</taxon>
    </lineage>
</organism>